<dbReference type="AlphaFoldDB" id="A0A8A4TNJ4"/>
<feature type="transmembrane region" description="Helical" evidence="7">
    <location>
        <begin position="127"/>
        <end position="146"/>
    </location>
</feature>
<dbReference type="PANTHER" id="PTHR30065:SF1">
    <property type="entry name" value="SURFACE PRESENTATION OF ANTIGENS PROTEIN SPAR"/>
    <property type="match status" value="1"/>
</dbReference>
<comment type="subcellular location">
    <subcellularLocation>
        <location evidence="1 7">Cell membrane</location>
        <topology evidence="1 7">Multi-pass membrane protein</topology>
    </subcellularLocation>
</comment>
<feature type="transmembrane region" description="Helical" evidence="7">
    <location>
        <begin position="158"/>
        <end position="177"/>
    </location>
</feature>
<evidence type="ECO:0000256" key="6">
    <source>
        <dbReference type="ARBA" id="ARBA00023136"/>
    </source>
</evidence>
<dbReference type="EMBL" id="CP071793">
    <property type="protein sequence ID" value="QTD51120.1"/>
    <property type="molecule type" value="Genomic_DNA"/>
</dbReference>
<feature type="transmembrane region" description="Helical" evidence="7">
    <location>
        <begin position="214"/>
        <end position="238"/>
    </location>
</feature>
<accession>A0A8A4TNJ4</accession>
<dbReference type="GO" id="GO:0005886">
    <property type="term" value="C:plasma membrane"/>
    <property type="evidence" value="ECO:0007669"/>
    <property type="project" value="UniProtKB-SubCell"/>
</dbReference>
<comment type="similarity">
    <text evidence="2 7">Belongs to the FliR/MopE/SpaR family.</text>
</comment>
<name>A0A8A4TNJ4_SULCO</name>
<feature type="transmembrane region" description="Helical" evidence="7">
    <location>
        <begin position="68"/>
        <end position="93"/>
    </location>
</feature>
<evidence type="ECO:0000313" key="8">
    <source>
        <dbReference type="EMBL" id="QTD51120.1"/>
    </source>
</evidence>
<evidence type="ECO:0000256" key="7">
    <source>
        <dbReference type="RuleBase" id="RU362072"/>
    </source>
</evidence>
<feature type="transmembrane region" description="Helical" evidence="7">
    <location>
        <begin position="183"/>
        <end position="202"/>
    </location>
</feature>
<organism evidence="8 9">
    <name type="scientific">Sulfidibacter corallicola</name>
    <dbReference type="NCBI Taxonomy" id="2818388"/>
    <lineage>
        <taxon>Bacteria</taxon>
        <taxon>Pseudomonadati</taxon>
        <taxon>Acidobacteriota</taxon>
        <taxon>Holophagae</taxon>
        <taxon>Acanthopleuribacterales</taxon>
        <taxon>Acanthopleuribacteraceae</taxon>
        <taxon>Sulfidibacter</taxon>
    </lineage>
</organism>
<keyword evidence="3 7" id="KW-1003">Cell membrane</keyword>
<evidence type="ECO:0000256" key="4">
    <source>
        <dbReference type="ARBA" id="ARBA00022692"/>
    </source>
</evidence>
<proteinExistence type="inferred from homology"/>
<evidence type="ECO:0000256" key="1">
    <source>
        <dbReference type="ARBA" id="ARBA00004651"/>
    </source>
</evidence>
<dbReference type="PANTHER" id="PTHR30065">
    <property type="entry name" value="FLAGELLAR BIOSYNTHETIC PROTEIN FLIR"/>
    <property type="match status" value="1"/>
</dbReference>
<dbReference type="NCBIfam" id="TIGR01401">
    <property type="entry name" value="fliR_like_III"/>
    <property type="match status" value="1"/>
</dbReference>
<evidence type="ECO:0000313" key="9">
    <source>
        <dbReference type="Proteomes" id="UP000663929"/>
    </source>
</evidence>
<dbReference type="RefSeq" id="WP_237381252.1">
    <property type="nucleotide sequence ID" value="NZ_CP071793.1"/>
</dbReference>
<reference evidence="8" key="1">
    <citation type="submission" date="2021-03" db="EMBL/GenBank/DDBJ databases">
        <title>Acanthopleuribacteraceae sp. M133.</title>
        <authorList>
            <person name="Wang G."/>
        </authorList>
    </citation>
    <scope>NUCLEOTIDE SEQUENCE</scope>
    <source>
        <strain evidence="8">M133</strain>
    </source>
</reference>
<evidence type="ECO:0000256" key="5">
    <source>
        <dbReference type="ARBA" id="ARBA00022989"/>
    </source>
</evidence>
<dbReference type="InterPro" id="IPR002010">
    <property type="entry name" value="T3SS_IM_R"/>
</dbReference>
<dbReference type="Proteomes" id="UP000663929">
    <property type="component" value="Chromosome"/>
</dbReference>
<sequence length="261" mass="29010">MEYMDQVKQVVLTIAMCAPRMLAMFSVIPFLGQSILQGMVRNSIVVSFTLMVYPMVSPTMPEQLDMITIVAVLAKEVLIGVIIGFVVSVVFWIGESVGFFIDNQRGTTMAQVVDPLSGHQTSPLGSMFLQLLATLFLSSGGFLLVLGGLFETYKLWPVFSFFPNIGPEFAIFFLDLVDLLMEYTVLFAAPIIIAVFVAEYGLGLINRFAPQLNVFFLSMPIKSAVGSFILIIYTYYVFYLLMGSDLVLGDIIQFIKNVLHE</sequence>
<gene>
    <name evidence="8" type="primary">sctT</name>
    <name evidence="8" type="ORF">J3U87_01510</name>
</gene>
<protein>
    <submittedName>
        <fullName evidence="8">Type III secretion system export apparatus subunit SctT</fullName>
    </submittedName>
</protein>
<dbReference type="Pfam" id="PF01311">
    <property type="entry name" value="Bac_export_1"/>
    <property type="match status" value="1"/>
</dbReference>
<dbReference type="InterPro" id="IPR006304">
    <property type="entry name" value="T3SS_SpaR/YscT"/>
</dbReference>
<feature type="transmembrane region" description="Helical" evidence="7">
    <location>
        <begin position="12"/>
        <end position="32"/>
    </location>
</feature>
<evidence type="ECO:0000256" key="2">
    <source>
        <dbReference type="ARBA" id="ARBA00009772"/>
    </source>
</evidence>
<keyword evidence="9" id="KW-1185">Reference proteome</keyword>
<evidence type="ECO:0000256" key="3">
    <source>
        <dbReference type="ARBA" id="ARBA00022475"/>
    </source>
</evidence>
<dbReference type="KEGG" id="scor:J3U87_01510"/>
<dbReference type="GO" id="GO:0006605">
    <property type="term" value="P:protein targeting"/>
    <property type="evidence" value="ECO:0007669"/>
    <property type="project" value="UniProtKB-UniRule"/>
</dbReference>
<keyword evidence="4 7" id="KW-0812">Transmembrane</keyword>
<keyword evidence="6 7" id="KW-0472">Membrane</keyword>
<dbReference type="PRINTS" id="PR00953">
    <property type="entry name" value="TYPE3IMRPROT"/>
</dbReference>
<keyword evidence="5 7" id="KW-1133">Transmembrane helix</keyword>